<gene>
    <name evidence="1" type="ORF">M409DRAFT_18792</name>
</gene>
<dbReference type="Gene3D" id="3.80.10.10">
    <property type="entry name" value="Ribonuclease Inhibitor"/>
    <property type="match status" value="1"/>
</dbReference>
<accession>A0A6A6CYD6</accession>
<dbReference type="RefSeq" id="XP_033671708.1">
    <property type="nucleotide sequence ID" value="XM_033804646.1"/>
</dbReference>
<evidence type="ECO:0008006" key="3">
    <source>
        <dbReference type="Google" id="ProtNLM"/>
    </source>
</evidence>
<dbReference type="InterPro" id="IPR032675">
    <property type="entry name" value="LRR_dom_sf"/>
</dbReference>
<dbReference type="OrthoDB" id="3438345at2759"/>
<dbReference type="SUPFAM" id="SSF52047">
    <property type="entry name" value="RNI-like"/>
    <property type="match status" value="1"/>
</dbReference>
<dbReference type="Proteomes" id="UP000799537">
    <property type="component" value="Unassembled WGS sequence"/>
</dbReference>
<protein>
    <recommendedName>
        <fullName evidence="3">F-box domain-containing protein</fullName>
    </recommendedName>
</protein>
<evidence type="ECO:0000313" key="1">
    <source>
        <dbReference type="EMBL" id="KAF2170819.1"/>
    </source>
</evidence>
<reference evidence="1" key="1">
    <citation type="journal article" date="2020" name="Stud. Mycol.">
        <title>101 Dothideomycetes genomes: a test case for predicting lifestyles and emergence of pathogens.</title>
        <authorList>
            <person name="Haridas S."/>
            <person name="Albert R."/>
            <person name="Binder M."/>
            <person name="Bloem J."/>
            <person name="Labutti K."/>
            <person name="Salamov A."/>
            <person name="Andreopoulos B."/>
            <person name="Baker S."/>
            <person name="Barry K."/>
            <person name="Bills G."/>
            <person name="Bluhm B."/>
            <person name="Cannon C."/>
            <person name="Castanera R."/>
            <person name="Culley D."/>
            <person name="Daum C."/>
            <person name="Ezra D."/>
            <person name="Gonzalez J."/>
            <person name="Henrissat B."/>
            <person name="Kuo A."/>
            <person name="Liang C."/>
            <person name="Lipzen A."/>
            <person name="Lutzoni F."/>
            <person name="Magnuson J."/>
            <person name="Mondo S."/>
            <person name="Nolan M."/>
            <person name="Ohm R."/>
            <person name="Pangilinan J."/>
            <person name="Park H.-J."/>
            <person name="Ramirez L."/>
            <person name="Alfaro M."/>
            <person name="Sun H."/>
            <person name="Tritt A."/>
            <person name="Yoshinaga Y."/>
            <person name="Zwiers L.-H."/>
            <person name="Turgeon B."/>
            <person name="Goodwin S."/>
            <person name="Spatafora J."/>
            <person name="Crous P."/>
            <person name="Grigoriev I."/>
        </authorList>
    </citation>
    <scope>NUCLEOTIDE SEQUENCE</scope>
    <source>
        <strain evidence="1">ATCC 36951</strain>
    </source>
</reference>
<evidence type="ECO:0000313" key="2">
    <source>
        <dbReference type="Proteomes" id="UP000799537"/>
    </source>
</evidence>
<dbReference type="EMBL" id="ML993584">
    <property type="protein sequence ID" value="KAF2170819.1"/>
    <property type="molecule type" value="Genomic_DNA"/>
</dbReference>
<keyword evidence="2" id="KW-1185">Reference proteome</keyword>
<sequence length="501" mass="58220">MNSLSLESLTNELFEYVVSYLQLNDIKNLRLASRSTAYKGTQDTFRSFFRAKHVDLIKSDLSSFVRLTSHNGLGCRVEDLTLVGVVYNPFALQNIVKNGYRYARKKELAENHQLQGRRLSCTEVEISKARGDLETMNRRQAEDEDLQRQASDVLLLRDAFTNLAMQKRSGLRKLSLEVMVYRDDMATKLPPSDVKCWKWIIEAASRVFQITFSCLRDTQVPIHLLDIFHKKPVSLACSMPCETLSPFDFNVPTFAPVFSGLKTMLISVSDPIVCGDEYQAQGCGDPEQHLDFALVNQKRDLVPLRARIQDETSYSNFTKMLQLCQELLELDLSGYVLLSTVHDLEDRKETMRAQYMHYMSRMPPLPHLRKLRLAGLPVNDHELVNFLKNHSTRLRDVELNNVSIERGSFKPVFYCLTGKHMSLEVIHLEDLTERDRLLQYEGEFEQKFTRISGDYARRNVMRRWGEDTKKEIEYYLYEGRSIDTGRVRVWRQRRKLEFGGR</sequence>
<proteinExistence type="predicted"/>
<dbReference type="AlphaFoldDB" id="A0A6A6CYD6"/>
<organism evidence="1 2">
    <name type="scientific">Zasmidium cellare ATCC 36951</name>
    <dbReference type="NCBI Taxonomy" id="1080233"/>
    <lineage>
        <taxon>Eukaryota</taxon>
        <taxon>Fungi</taxon>
        <taxon>Dikarya</taxon>
        <taxon>Ascomycota</taxon>
        <taxon>Pezizomycotina</taxon>
        <taxon>Dothideomycetes</taxon>
        <taxon>Dothideomycetidae</taxon>
        <taxon>Mycosphaerellales</taxon>
        <taxon>Mycosphaerellaceae</taxon>
        <taxon>Zasmidium</taxon>
    </lineage>
</organism>
<dbReference type="GeneID" id="54557918"/>
<name>A0A6A6CYD6_ZASCE</name>